<sequence>MARLTHNDINSAVLVFFSDHGIRFGKIRETLSGKLEERMPFMHLWVPNKMRDKNLKINENRLTTPFDIHATLKHIISGKQDLNLNYGKSLLEEIPEDRGCESIPILEHWCSCQSSEPIKDLNRVQPIAQFIVKSINQLLAKDFSEQCVELTLDRTVSAFEQHLSEKVLQFEQSLNDVIGRHVVYRKDKIEEKSKNFLVTIAVKPSNALFEATVNMNSETHHMAVVGEVSRINKYGNQSELQGSSGHESNNAYLVNTTKCQIIRWPLFDEQVMPLYINYTAYRLNCPTEMQNWISIDRFNMTGVIIHNLSPHTPVQCFANSIKRRTYDDTTVDYMAPVPIHVDSVHYFIDTSDVKITCNVGTDSKSNKNQINNLIKSSLSSLRLYPNHKNQPPSLIQELQWKDSVLVDKQSPPLDELPNILFIGIDSISRVNFERHFPLTTQQLIKHNFNTLYGYNKVADNTFPNLTPLLTGYYLEDIWDESMQNWEYKSKGFKTLLIEDAPDMGAFNMFKIGFSDQPTDYYLRPFSCAAEHDMKYFCYQDKPETQVYFDYIYDFIKAMHIRKQKYFAFTFMARITHDDLNNAGLVDPMTEQLLSQLFDENLLENTVLVFFSDHGIRFGRMRETLSGKLEERMPFMHLYIPKGLRNTNVSINENRLTTPFDIHATLRHIIKGKPDYNLKYGKSILEEIPEQRGCHDIPILEHWCSCQTSEPITDLASVQPMAQFIVKSVNQLLSHKYSEQCAQLTLDTTVSAFEQHLSDKLLRFQGMQDSRHDLIGRHVIYDPIKSKEELRNFLITISVAPSHALLEATVNLNVRSNDMKIIGEVSRINKYGDQSLCINSAKMRRYCFCRELFKEYNV</sequence>
<dbReference type="InterPro" id="IPR004245">
    <property type="entry name" value="DUF229"/>
</dbReference>
<evidence type="ECO:0000313" key="2">
    <source>
        <dbReference type="Proteomes" id="UP000728032"/>
    </source>
</evidence>
<proteinExistence type="predicted"/>
<dbReference type="EMBL" id="CAJPVJ010000565">
    <property type="protein sequence ID" value="CAG2162860.1"/>
    <property type="molecule type" value="Genomic_DNA"/>
</dbReference>
<accession>A0A7R9LEG7</accession>
<dbReference type="SUPFAM" id="SSF53649">
    <property type="entry name" value="Alkaline phosphatase-like"/>
    <property type="match status" value="1"/>
</dbReference>
<organism evidence="1">
    <name type="scientific">Oppiella nova</name>
    <dbReference type="NCBI Taxonomy" id="334625"/>
    <lineage>
        <taxon>Eukaryota</taxon>
        <taxon>Metazoa</taxon>
        <taxon>Ecdysozoa</taxon>
        <taxon>Arthropoda</taxon>
        <taxon>Chelicerata</taxon>
        <taxon>Arachnida</taxon>
        <taxon>Acari</taxon>
        <taxon>Acariformes</taxon>
        <taxon>Sarcoptiformes</taxon>
        <taxon>Oribatida</taxon>
        <taxon>Brachypylina</taxon>
        <taxon>Oppioidea</taxon>
        <taxon>Oppiidae</taxon>
        <taxon>Oppiella</taxon>
    </lineage>
</organism>
<reference evidence="1" key="1">
    <citation type="submission" date="2020-11" db="EMBL/GenBank/DDBJ databases">
        <authorList>
            <person name="Tran Van P."/>
        </authorList>
    </citation>
    <scope>NUCLEOTIDE SEQUENCE</scope>
</reference>
<dbReference type="CDD" id="cd16021">
    <property type="entry name" value="ALP_like"/>
    <property type="match status" value="1"/>
</dbReference>
<dbReference type="Proteomes" id="UP000728032">
    <property type="component" value="Unassembled WGS sequence"/>
</dbReference>
<dbReference type="PANTHER" id="PTHR10974">
    <property type="entry name" value="FI08016P-RELATED"/>
    <property type="match status" value="1"/>
</dbReference>
<dbReference type="Pfam" id="PF02995">
    <property type="entry name" value="DUF229"/>
    <property type="match status" value="2"/>
</dbReference>
<evidence type="ECO:0000313" key="1">
    <source>
        <dbReference type="EMBL" id="CAD7640222.1"/>
    </source>
</evidence>
<keyword evidence="2" id="KW-1185">Reference proteome</keyword>
<name>A0A7R9LEG7_9ACAR</name>
<protein>
    <submittedName>
        <fullName evidence="1">Uncharacterized protein</fullName>
    </submittedName>
</protein>
<dbReference type="InterPro" id="IPR017850">
    <property type="entry name" value="Alkaline_phosphatase_core_sf"/>
</dbReference>
<dbReference type="FunFam" id="3.40.720.10:FF:000017">
    <property type="entry name" value="Predicted protein"/>
    <property type="match status" value="1"/>
</dbReference>
<dbReference type="EMBL" id="OC915390">
    <property type="protein sequence ID" value="CAD7640222.1"/>
    <property type="molecule type" value="Genomic_DNA"/>
</dbReference>
<dbReference type="PANTHER" id="PTHR10974:SF1">
    <property type="entry name" value="FI08016P-RELATED"/>
    <property type="match status" value="1"/>
</dbReference>
<dbReference type="AlphaFoldDB" id="A0A7R9LEG7"/>
<gene>
    <name evidence="1" type="ORF">ONB1V03_LOCUS2448</name>
</gene>
<dbReference type="GO" id="GO:0005615">
    <property type="term" value="C:extracellular space"/>
    <property type="evidence" value="ECO:0007669"/>
    <property type="project" value="TreeGrafter"/>
</dbReference>
<dbReference type="Gene3D" id="3.40.720.10">
    <property type="entry name" value="Alkaline Phosphatase, subunit A"/>
    <property type="match status" value="1"/>
</dbReference>
<dbReference type="OrthoDB" id="6412187at2759"/>